<feature type="transmembrane region" description="Helical" evidence="6">
    <location>
        <begin position="59"/>
        <end position="77"/>
    </location>
</feature>
<name>A0ABT2KUX5_9BACL</name>
<keyword evidence="8" id="KW-1185">Reference proteome</keyword>
<evidence type="ECO:0000256" key="1">
    <source>
        <dbReference type="ARBA" id="ARBA00004141"/>
    </source>
</evidence>
<feature type="transmembrane region" description="Helical" evidence="6">
    <location>
        <begin position="210"/>
        <end position="236"/>
    </location>
</feature>
<dbReference type="RefSeq" id="WP_034817810.1">
    <property type="nucleotide sequence ID" value="NZ_JANIEK010000011.1"/>
</dbReference>
<reference evidence="7 8" key="1">
    <citation type="submission" date="2022-07" db="EMBL/GenBank/DDBJ databases">
        <title>Genomic and pangenome structural analysis of the polyextremophile Exiguobacterium.</title>
        <authorList>
            <person name="Shen L."/>
        </authorList>
    </citation>
    <scope>NUCLEOTIDE SEQUENCE [LARGE SCALE GENOMIC DNA]</scope>
    <source>
        <strain evidence="7 8">12_1</strain>
    </source>
</reference>
<dbReference type="EMBL" id="JANIEK010000011">
    <property type="protein sequence ID" value="MCT4794778.1"/>
    <property type="molecule type" value="Genomic_DNA"/>
</dbReference>
<evidence type="ECO:0000256" key="4">
    <source>
        <dbReference type="ARBA" id="ARBA00022989"/>
    </source>
</evidence>
<feature type="transmembrane region" description="Helical" evidence="6">
    <location>
        <begin position="6"/>
        <end position="25"/>
    </location>
</feature>
<keyword evidence="3 6" id="KW-0812">Transmembrane</keyword>
<dbReference type="InterPro" id="IPR005226">
    <property type="entry name" value="UPF0014_fam"/>
</dbReference>
<keyword evidence="5 6" id="KW-0472">Membrane</keyword>
<evidence type="ECO:0000256" key="5">
    <source>
        <dbReference type="ARBA" id="ARBA00023136"/>
    </source>
</evidence>
<evidence type="ECO:0000256" key="3">
    <source>
        <dbReference type="ARBA" id="ARBA00022692"/>
    </source>
</evidence>
<organism evidence="7 8">
    <name type="scientific">Exiguobacterium alkaliphilum</name>
    <dbReference type="NCBI Taxonomy" id="1428684"/>
    <lineage>
        <taxon>Bacteria</taxon>
        <taxon>Bacillati</taxon>
        <taxon>Bacillota</taxon>
        <taxon>Bacilli</taxon>
        <taxon>Bacillales</taxon>
        <taxon>Bacillales Family XII. Incertae Sedis</taxon>
        <taxon>Exiguobacterium</taxon>
    </lineage>
</organism>
<feature type="transmembrane region" description="Helical" evidence="6">
    <location>
        <begin position="186"/>
        <end position="204"/>
    </location>
</feature>
<evidence type="ECO:0000313" key="7">
    <source>
        <dbReference type="EMBL" id="MCT4794778.1"/>
    </source>
</evidence>
<feature type="transmembrane region" description="Helical" evidence="6">
    <location>
        <begin position="32"/>
        <end position="53"/>
    </location>
</feature>
<dbReference type="Proteomes" id="UP001206821">
    <property type="component" value="Unassembled WGS sequence"/>
</dbReference>
<evidence type="ECO:0000313" key="8">
    <source>
        <dbReference type="Proteomes" id="UP001206821"/>
    </source>
</evidence>
<dbReference type="PANTHER" id="PTHR30028">
    <property type="entry name" value="UPF0014 INNER MEMBRANE PROTEIN YBBM-RELATED"/>
    <property type="match status" value="1"/>
</dbReference>
<comment type="subcellular location">
    <subcellularLocation>
        <location evidence="1">Membrane</location>
        <topology evidence="1">Multi-pass membrane protein</topology>
    </subcellularLocation>
</comment>
<dbReference type="PANTHER" id="PTHR30028:SF0">
    <property type="entry name" value="PROTEIN ALUMINUM SENSITIVE 3"/>
    <property type="match status" value="1"/>
</dbReference>
<evidence type="ECO:0000256" key="2">
    <source>
        <dbReference type="ARBA" id="ARBA00005268"/>
    </source>
</evidence>
<proteinExistence type="inferred from homology"/>
<protein>
    <submittedName>
        <fullName evidence="7">Iron export ABC transporter permease subunit FetB</fullName>
    </submittedName>
</protein>
<dbReference type="Pfam" id="PF03649">
    <property type="entry name" value="UPF0014"/>
    <property type="match status" value="1"/>
</dbReference>
<comment type="caution">
    <text evidence="7">The sequence shown here is derived from an EMBL/GenBank/DDBJ whole genome shotgun (WGS) entry which is preliminary data.</text>
</comment>
<feature type="transmembrane region" description="Helical" evidence="6">
    <location>
        <begin position="118"/>
        <end position="137"/>
    </location>
</feature>
<gene>
    <name evidence="7" type="primary">fetB</name>
    <name evidence="7" type="ORF">NQG31_04430</name>
</gene>
<comment type="similarity">
    <text evidence="2">Belongs to the UPF0014 family.</text>
</comment>
<feature type="transmembrane region" description="Helical" evidence="6">
    <location>
        <begin position="89"/>
        <end position="112"/>
    </location>
</feature>
<accession>A0ABT2KUX5</accession>
<evidence type="ECO:0000256" key="6">
    <source>
        <dbReference type="SAM" id="Phobius"/>
    </source>
</evidence>
<sequence length="257" mass="28088">MTFVELLTSLIFVAIPLGLALYLKLGLERDIVIATVRSIIQLLVIGYILTFVFESDNPVFMLFMILLMIGAATQNIIKKGDGIPGITWMIVLTLVTVEVLTMGLMLGLGIIPFEPDKVIPISGMVIGNCMVLSLLFLNKFKDEVERSDEVIELILSMGGAPKTAIDRSLKNAIRTSMIPTVEAQKTMGLVQLPGMMSGLIIGGADPMEAVLYQLLILFLILTTATISAVMVGYLAYPRLFNQKLQFVGLTYRKGKAT</sequence>
<keyword evidence="4 6" id="KW-1133">Transmembrane helix</keyword>